<name>A0ABV9YB90_9PSEU</name>
<dbReference type="InterPro" id="IPR053926">
    <property type="entry name" value="RecX_HTH_1st"/>
</dbReference>
<proteinExistence type="inferred from homology"/>
<comment type="similarity">
    <text evidence="2 5">Belongs to the RecX family.</text>
</comment>
<evidence type="ECO:0000259" key="8">
    <source>
        <dbReference type="Pfam" id="PF21981"/>
    </source>
</evidence>
<dbReference type="Pfam" id="PF21981">
    <property type="entry name" value="RecX_HTH3"/>
    <property type="match status" value="1"/>
</dbReference>
<dbReference type="InterPro" id="IPR003783">
    <property type="entry name" value="Regulatory_RecX"/>
</dbReference>
<evidence type="ECO:0000256" key="3">
    <source>
        <dbReference type="ARBA" id="ARBA00018111"/>
    </source>
</evidence>
<feature type="compositionally biased region" description="Basic and acidic residues" evidence="6">
    <location>
        <begin position="53"/>
        <end position="67"/>
    </location>
</feature>
<evidence type="ECO:0000256" key="6">
    <source>
        <dbReference type="SAM" id="MobiDB-lite"/>
    </source>
</evidence>
<accession>A0ABV9YB90</accession>
<comment type="caution">
    <text evidence="10">The sequence shown here is derived from an EMBL/GenBank/DDBJ whole genome shotgun (WGS) entry which is preliminary data.</text>
</comment>
<dbReference type="InterPro" id="IPR036388">
    <property type="entry name" value="WH-like_DNA-bd_sf"/>
</dbReference>
<organism evidence="10 11">
    <name type="scientific">Saccharothrix xinjiangensis</name>
    <dbReference type="NCBI Taxonomy" id="204798"/>
    <lineage>
        <taxon>Bacteria</taxon>
        <taxon>Bacillati</taxon>
        <taxon>Actinomycetota</taxon>
        <taxon>Actinomycetes</taxon>
        <taxon>Pseudonocardiales</taxon>
        <taxon>Pseudonocardiaceae</taxon>
        <taxon>Saccharothrix</taxon>
    </lineage>
</organism>
<dbReference type="Pfam" id="PF02631">
    <property type="entry name" value="RecX_HTH2"/>
    <property type="match status" value="1"/>
</dbReference>
<dbReference type="PANTHER" id="PTHR33602">
    <property type="entry name" value="REGULATORY PROTEIN RECX FAMILY PROTEIN"/>
    <property type="match status" value="1"/>
</dbReference>
<feature type="compositionally biased region" description="Gly residues" evidence="6">
    <location>
        <begin position="1"/>
        <end position="29"/>
    </location>
</feature>
<dbReference type="PANTHER" id="PTHR33602:SF1">
    <property type="entry name" value="REGULATORY PROTEIN RECX FAMILY PROTEIN"/>
    <property type="match status" value="1"/>
</dbReference>
<feature type="region of interest" description="Disordered" evidence="6">
    <location>
        <begin position="1"/>
        <end position="67"/>
    </location>
</feature>
<dbReference type="Gene3D" id="1.10.10.10">
    <property type="entry name" value="Winged helix-like DNA-binding domain superfamily/Winged helix DNA-binding domain"/>
    <property type="match status" value="3"/>
</dbReference>
<dbReference type="EMBL" id="JBHSJB010000035">
    <property type="protein sequence ID" value="MFC5058870.1"/>
    <property type="molecule type" value="Genomic_DNA"/>
</dbReference>
<dbReference type="RefSeq" id="WP_380648432.1">
    <property type="nucleotide sequence ID" value="NZ_BAAAKE010000019.1"/>
</dbReference>
<feature type="domain" description="RecX third three-helical" evidence="8">
    <location>
        <begin position="165"/>
        <end position="210"/>
    </location>
</feature>
<evidence type="ECO:0000256" key="4">
    <source>
        <dbReference type="ARBA" id="ARBA00022490"/>
    </source>
</evidence>
<sequence length="230" mass="24492">MGSGTGSGSDEGSGAGSGAGSSSGAGSGFGPEFDPASEFDRASGFGRASGSDPHVDEPRPVDPAKEQRKATDLCYALLAARARTQVELRDALLRKGIREETADLVLGKFDRAGLIDDAAFAEVWVRSRHTYQGLGRRALAVELRRKGVADEVAAEAIAAVDDEAEEERARELVRKKLRPMAGLDDTTKIRRLVSALARKGYSQGLAYRVVRDELSRAGEETAALDDLTQD</sequence>
<dbReference type="HAMAP" id="MF_01114">
    <property type="entry name" value="RecX"/>
    <property type="match status" value="1"/>
</dbReference>
<evidence type="ECO:0000313" key="11">
    <source>
        <dbReference type="Proteomes" id="UP001595833"/>
    </source>
</evidence>
<dbReference type="InterPro" id="IPR053924">
    <property type="entry name" value="RecX_HTH_2nd"/>
</dbReference>
<dbReference type="InterPro" id="IPR053925">
    <property type="entry name" value="RecX_HTH_3rd"/>
</dbReference>
<comment type="function">
    <text evidence="5">Modulates RecA activity.</text>
</comment>
<evidence type="ECO:0000256" key="2">
    <source>
        <dbReference type="ARBA" id="ARBA00009695"/>
    </source>
</evidence>
<comment type="subcellular location">
    <subcellularLocation>
        <location evidence="1 5">Cytoplasm</location>
    </subcellularLocation>
</comment>
<gene>
    <name evidence="5" type="primary">recX</name>
    <name evidence="10" type="ORF">ACFPFM_34595</name>
</gene>
<evidence type="ECO:0000256" key="1">
    <source>
        <dbReference type="ARBA" id="ARBA00004496"/>
    </source>
</evidence>
<keyword evidence="4 5" id="KW-0963">Cytoplasm</keyword>
<protein>
    <recommendedName>
        <fullName evidence="3 5">Regulatory protein RecX</fullName>
    </recommendedName>
</protein>
<reference evidence="11" key="1">
    <citation type="journal article" date="2019" name="Int. J. Syst. Evol. Microbiol.">
        <title>The Global Catalogue of Microorganisms (GCM) 10K type strain sequencing project: providing services to taxonomists for standard genome sequencing and annotation.</title>
        <authorList>
            <consortium name="The Broad Institute Genomics Platform"/>
            <consortium name="The Broad Institute Genome Sequencing Center for Infectious Disease"/>
            <person name="Wu L."/>
            <person name="Ma J."/>
        </authorList>
    </citation>
    <scope>NUCLEOTIDE SEQUENCE [LARGE SCALE GENOMIC DNA]</scope>
    <source>
        <strain evidence="11">KCTC 12848</strain>
    </source>
</reference>
<evidence type="ECO:0000259" key="9">
    <source>
        <dbReference type="Pfam" id="PF21982"/>
    </source>
</evidence>
<feature type="domain" description="RecX first three-helical" evidence="9">
    <location>
        <begin position="72"/>
        <end position="108"/>
    </location>
</feature>
<evidence type="ECO:0000256" key="5">
    <source>
        <dbReference type="HAMAP-Rule" id="MF_01114"/>
    </source>
</evidence>
<keyword evidence="11" id="KW-1185">Reference proteome</keyword>
<feature type="domain" description="RecX second three-helical" evidence="7">
    <location>
        <begin position="116"/>
        <end position="157"/>
    </location>
</feature>
<dbReference type="Pfam" id="PF21982">
    <property type="entry name" value="RecX_HTH1"/>
    <property type="match status" value="1"/>
</dbReference>
<evidence type="ECO:0000259" key="7">
    <source>
        <dbReference type="Pfam" id="PF02631"/>
    </source>
</evidence>
<dbReference type="Proteomes" id="UP001595833">
    <property type="component" value="Unassembled WGS sequence"/>
</dbReference>
<evidence type="ECO:0000313" key="10">
    <source>
        <dbReference type="EMBL" id="MFC5058870.1"/>
    </source>
</evidence>